<dbReference type="Pfam" id="PF08266">
    <property type="entry name" value="Cadherin_2"/>
    <property type="match status" value="1"/>
</dbReference>
<dbReference type="GO" id="GO:0016020">
    <property type="term" value="C:membrane"/>
    <property type="evidence" value="ECO:0007669"/>
    <property type="project" value="InterPro"/>
</dbReference>
<dbReference type="SUPFAM" id="SSF49313">
    <property type="entry name" value="Cadherin-like"/>
    <property type="match status" value="1"/>
</dbReference>
<feature type="chain" id="PRO_5035707696" description="Cadherin domain-containing protein" evidence="3">
    <location>
        <begin position="20"/>
        <end position="123"/>
    </location>
</feature>
<dbReference type="GO" id="GO:0007156">
    <property type="term" value="P:homophilic cell adhesion via plasma membrane adhesion molecules"/>
    <property type="evidence" value="ECO:0007669"/>
    <property type="project" value="InterPro"/>
</dbReference>
<protein>
    <recommendedName>
        <fullName evidence="4">Cadherin domain-containing protein</fullName>
    </recommendedName>
</protein>
<accession>A0A8S3FQS1</accession>
<dbReference type="EMBL" id="CAJOBJ010351869">
    <property type="protein sequence ID" value="CAF5209336.1"/>
    <property type="molecule type" value="Genomic_DNA"/>
</dbReference>
<evidence type="ECO:0000313" key="6">
    <source>
        <dbReference type="EMBL" id="CAF5209336.1"/>
    </source>
</evidence>
<evidence type="ECO:0000256" key="1">
    <source>
        <dbReference type="ARBA" id="ARBA00022889"/>
    </source>
</evidence>
<reference evidence="5" key="1">
    <citation type="submission" date="2021-02" db="EMBL/GenBank/DDBJ databases">
        <authorList>
            <person name="Nowell W R."/>
        </authorList>
    </citation>
    <scope>NUCLEOTIDE SEQUENCE</scope>
</reference>
<evidence type="ECO:0000256" key="2">
    <source>
        <dbReference type="PROSITE-ProRule" id="PRU00043"/>
    </source>
</evidence>
<sequence length="123" mass="14602">MFKISLYLILLILFPCISCDLIELSDIIIREHTPIGHLLVNLNASTRQRHSYRFVNNNYRDIQQYFSLNSSTGELHIANDIDRELICTHRHSQCKFLLKIFELFHEKLYHIPIIIEDVNDHQP</sequence>
<dbReference type="InterPro" id="IPR002126">
    <property type="entry name" value="Cadherin-like_dom"/>
</dbReference>
<evidence type="ECO:0000259" key="4">
    <source>
        <dbReference type="PROSITE" id="PS50268"/>
    </source>
</evidence>
<evidence type="ECO:0000313" key="7">
    <source>
        <dbReference type="Proteomes" id="UP000681967"/>
    </source>
</evidence>
<dbReference type="PROSITE" id="PS50268">
    <property type="entry name" value="CADHERIN_2"/>
    <property type="match status" value="1"/>
</dbReference>
<keyword evidence="3" id="KW-0732">Signal</keyword>
<keyword evidence="1" id="KW-0130">Cell adhesion</keyword>
<dbReference type="Proteomes" id="UP000681967">
    <property type="component" value="Unassembled WGS sequence"/>
</dbReference>
<dbReference type="GO" id="GO:0005509">
    <property type="term" value="F:calcium ion binding"/>
    <property type="evidence" value="ECO:0007669"/>
    <property type="project" value="UniProtKB-UniRule"/>
</dbReference>
<organism evidence="5 7">
    <name type="scientific">Rotaria magnacalcarata</name>
    <dbReference type="NCBI Taxonomy" id="392030"/>
    <lineage>
        <taxon>Eukaryota</taxon>
        <taxon>Metazoa</taxon>
        <taxon>Spiralia</taxon>
        <taxon>Gnathifera</taxon>
        <taxon>Rotifera</taxon>
        <taxon>Eurotatoria</taxon>
        <taxon>Bdelloidea</taxon>
        <taxon>Philodinida</taxon>
        <taxon>Philodinidae</taxon>
        <taxon>Rotaria</taxon>
    </lineage>
</organism>
<dbReference type="InterPro" id="IPR015919">
    <property type="entry name" value="Cadherin-like_sf"/>
</dbReference>
<proteinExistence type="predicted"/>
<keyword evidence="2" id="KW-0106">Calcium</keyword>
<gene>
    <name evidence="5" type="ORF">BYL167_LOCUS69136</name>
    <name evidence="6" type="ORF">GIL414_LOCUS79251</name>
</gene>
<dbReference type="Proteomes" id="UP000681720">
    <property type="component" value="Unassembled WGS sequence"/>
</dbReference>
<feature type="domain" description="Cadherin" evidence="4">
    <location>
        <begin position="52"/>
        <end position="123"/>
    </location>
</feature>
<evidence type="ECO:0000313" key="5">
    <source>
        <dbReference type="EMBL" id="CAF5134826.1"/>
    </source>
</evidence>
<evidence type="ECO:0000256" key="3">
    <source>
        <dbReference type="SAM" id="SignalP"/>
    </source>
</evidence>
<comment type="caution">
    <text evidence="5">The sequence shown here is derived from an EMBL/GenBank/DDBJ whole genome shotgun (WGS) entry which is preliminary data.</text>
</comment>
<feature type="non-terminal residue" evidence="5">
    <location>
        <position position="123"/>
    </location>
</feature>
<dbReference type="Gene3D" id="2.60.40.60">
    <property type="entry name" value="Cadherins"/>
    <property type="match status" value="1"/>
</dbReference>
<feature type="signal peptide" evidence="3">
    <location>
        <begin position="1"/>
        <end position="19"/>
    </location>
</feature>
<dbReference type="EMBL" id="CAJOBH010249566">
    <property type="protein sequence ID" value="CAF5134826.1"/>
    <property type="molecule type" value="Genomic_DNA"/>
</dbReference>
<name>A0A8S3FQS1_9BILA</name>
<dbReference type="InterPro" id="IPR013164">
    <property type="entry name" value="Cadherin_N"/>
</dbReference>
<dbReference type="CDD" id="cd11304">
    <property type="entry name" value="Cadherin_repeat"/>
    <property type="match status" value="1"/>
</dbReference>
<dbReference type="AlphaFoldDB" id="A0A8S3FQS1"/>
<dbReference type="PRINTS" id="PR00205">
    <property type="entry name" value="CADHERIN"/>
</dbReference>